<accession>A0ABW1WCJ7</accession>
<proteinExistence type="predicted"/>
<keyword evidence="3" id="KW-0489">Methyltransferase</keyword>
<sequence length="324" mass="36422">MQTTTVSELFSIIDQATLFIRKHHETDYLNALCSTLEGLVQDEIKDKDLTTKLSPLHDRYYSQKMTAEDVRRAVQLAALKGMKASPQPNHEMTPDTLALLMGHMVAMMAGNHPFSVLDPAVGMANLLTAIMNQAKTDEILAYGIDADPLLLRLAAANSNLQQKEIQLFHQDGLKPILTESVDFVVSDIPVGIYPDQAAADTYILKDVVEKPLTHFLFVEQGLRKLKDGGHLLALVPNHLFSDDQNRIFHHFIQKHATILALIQLPETLFKNSDQTKSILLMQKKSGTTTLAKQALLAEMPDFSDEVKMRTFMQQLDHWFLHRSV</sequence>
<gene>
    <name evidence="3" type="ORF">ACFP7A_01785</name>
</gene>
<dbReference type="InterPro" id="IPR048375">
    <property type="entry name" value="YtxK-like_N"/>
</dbReference>
<dbReference type="SUPFAM" id="SSF53335">
    <property type="entry name" value="S-adenosyl-L-methionine-dependent methyltransferases"/>
    <property type="match status" value="1"/>
</dbReference>
<reference evidence="4" key="1">
    <citation type="journal article" date="2019" name="Int. J. Syst. Evol. Microbiol.">
        <title>The Global Catalogue of Microorganisms (GCM) 10K type strain sequencing project: providing services to taxonomists for standard genome sequencing and annotation.</title>
        <authorList>
            <consortium name="The Broad Institute Genomics Platform"/>
            <consortium name="The Broad Institute Genome Sequencing Center for Infectious Disease"/>
            <person name="Wu L."/>
            <person name="Ma J."/>
        </authorList>
    </citation>
    <scope>NUCLEOTIDE SEQUENCE [LARGE SCALE GENOMIC DNA]</scope>
    <source>
        <strain evidence="4">CCUG 42001</strain>
    </source>
</reference>
<dbReference type="Proteomes" id="UP001596267">
    <property type="component" value="Unassembled WGS sequence"/>
</dbReference>
<dbReference type="GO" id="GO:0008168">
    <property type="term" value="F:methyltransferase activity"/>
    <property type="evidence" value="ECO:0007669"/>
    <property type="project" value="UniProtKB-KW"/>
</dbReference>
<dbReference type="PANTHER" id="PTHR41313">
    <property type="entry name" value="ADENINE-SPECIFIC METHYLTRANSFERASE"/>
    <property type="match status" value="1"/>
</dbReference>
<comment type="caution">
    <text evidence="3">The sequence shown here is derived from an EMBL/GenBank/DDBJ whole genome shotgun (WGS) entry which is preliminary data.</text>
</comment>
<dbReference type="CDD" id="cd02440">
    <property type="entry name" value="AdoMet_MTases"/>
    <property type="match status" value="1"/>
</dbReference>
<dbReference type="PRINTS" id="PR00507">
    <property type="entry name" value="N12N6MTFRASE"/>
</dbReference>
<evidence type="ECO:0000313" key="3">
    <source>
        <dbReference type="EMBL" id="MFC6385317.1"/>
    </source>
</evidence>
<name>A0ABW1WCJ7_9BACL</name>
<evidence type="ECO:0000259" key="1">
    <source>
        <dbReference type="Pfam" id="PF02384"/>
    </source>
</evidence>
<organism evidence="3 4">
    <name type="scientific">Sporolactobacillus kofuensis</name>
    <dbReference type="NCBI Taxonomy" id="269672"/>
    <lineage>
        <taxon>Bacteria</taxon>
        <taxon>Bacillati</taxon>
        <taxon>Bacillota</taxon>
        <taxon>Bacilli</taxon>
        <taxon>Bacillales</taxon>
        <taxon>Sporolactobacillaceae</taxon>
        <taxon>Sporolactobacillus</taxon>
    </lineage>
</organism>
<feature type="domain" description="YtxK-like N-terminal helical" evidence="2">
    <location>
        <begin position="8"/>
        <end position="82"/>
    </location>
</feature>
<feature type="domain" description="DNA methylase adenine-specific" evidence="1">
    <location>
        <begin position="93"/>
        <end position="290"/>
    </location>
</feature>
<dbReference type="InterPro" id="IPR029063">
    <property type="entry name" value="SAM-dependent_MTases_sf"/>
</dbReference>
<dbReference type="InterPro" id="IPR052933">
    <property type="entry name" value="DNA_Protect_Modify"/>
</dbReference>
<dbReference type="Gene3D" id="1.10.150.470">
    <property type="match status" value="1"/>
</dbReference>
<dbReference type="GO" id="GO:0032259">
    <property type="term" value="P:methylation"/>
    <property type="evidence" value="ECO:0007669"/>
    <property type="project" value="UniProtKB-KW"/>
</dbReference>
<dbReference type="Gene3D" id="3.40.50.150">
    <property type="entry name" value="Vaccinia Virus protein VP39"/>
    <property type="match status" value="1"/>
</dbReference>
<dbReference type="InterPro" id="IPR003356">
    <property type="entry name" value="DNA_methylase_A-5"/>
</dbReference>
<keyword evidence="3" id="KW-0808">Transferase</keyword>
<evidence type="ECO:0000313" key="4">
    <source>
        <dbReference type="Proteomes" id="UP001596267"/>
    </source>
</evidence>
<protein>
    <submittedName>
        <fullName evidence="3">Class I SAM-dependent methyltransferase</fullName>
    </submittedName>
</protein>
<dbReference type="PANTHER" id="PTHR41313:SF1">
    <property type="entry name" value="DNA METHYLASE ADENINE-SPECIFIC DOMAIN-CONTAINING PROTEIN"/>
    <property type="match status" value="1"/>
</dbReference>
<dbReference type="Pfam" id="PF21106">
    <property type="entry name" value="YtxK_like"/>
    <property type="match status" value="1"/>
</dbReference>
<dbReference type="EMBL" id="JBHSTQ010000001">
    <property type="protein sequence ID" value="MFC6385317.1"/>
    <property type="molecule type" value="Genomic_DNA"/>
</dbReference>
<dbReference type="RefSeq" id="WP_253054389.1">
    <property type="nucleotide sequence ID" value="NZ_JAMXWN010000007.1"/>
</dbReference>
<evidence type="ECO:0000259" key="2">
    <source>
        <dbReference type="Pfam" id="PF21106"/>
    </source>
</evidence>
<keyword evidence="4" id="KW-1185">Reference proteome</keyword>
<dbReference type="Pfam" id="PF02384">
    <property type="entry name" value="N6_Mtase"/>
    <property type="match status" value="1"/>
</dbReference>